<dbReference type="InterPro" id="IPR016912">
    <property type="entry name" value="Phage_P2_GpU"/>
</dbReference>
<evidence type="ECO:0000313" key="1">
    <source>
        <dbReference type="EMBL" id="MEY8770321.1"/>
    </source>
</evidence>
<protein>
    <submittedName>
        <fullName evidence="1">Phage tail protein</fullName>
    </submittedName>
</protein>
<keyword evidence="2" id="KW-1185">Reference proteome</keyword>
<dbReference type="InterPro" id="IPR009734">
    <property type="entry name" value="Myoviridae_GpU"/>
</dbReference>
<dbReference type="Proteomes" id="UP001565243">
    <property type="component" value="Unassembled WGS sequence"/>
</dbReference>
<organism evidence="1 2">
    <name type="scientific">Erwinia aeris</name>
    <dbReference type="NCBI Taxonomy" id="3239803"/>
    <lineage>
        <taxon>Bacteria</taxon>
        <taxon>Pseudomonadati</taxon>
        <taxon>Pseudomonadota</taxon>
        <taxon>Gammaproteobacteria</taxon>
        <taxon>Enterobacterales</taxon>
        <taxon>Erwiniaceae</taxon>
        <taxon>Erwinia</taxon>
    </lineage>
</organism>
<gene>
    <name evidence="1" type="ORF">AB6T85_07765</name>
</gene>
<comment type="caution">
    <text evidence="1">The sequence shown here is derived from an EMBL/GenBank/DDBJ whole genome shotgun (WGS) entry which is preliminary data.</text>
</comment>
<proteinExistence type="predicted"/>
<accession>A0ABV4E5X9</accession>
<name>A0ABV4E5X9_9GAMM</name>
<sequence length="175" mass="18612">MMMIYGLLPFMRQTLPYSDMQQNIDYRWPTNSRVGQRASAQFLGVGDEKITLTGELRPEVTGGAVSLLSFKLLADEGRAWPLIGGNGTIYGMYVMENFSASHSEFLSNGSALKITFTLSLKCVDESLTSMFGDLQKQADGLISGAGSLPGQVTSVISQAKTAAASVSATVGGLLS</sequence>
<dbReference type="RefSeq" id="WP_369895211.1">
    <property type="nucleotide sequence ID" value="NZ_JBGFFX010000003.1"/>
</dbReference>
<evidence type="ECO:0000313" key="2">
    <source>
        <dbReference type="Proteomes" id="UP001565243"/>
    </source>
</evidence>
<dbReference type="PIRSF" id="PIRSF029208">
    <property type="entry name" value="Phage_tail_GPU"/>
    <property type="match status" value="1"/>
</dbReference>
<dbReference type="Pfam" id="PF06995">
    <property type="entry name" value="Phage_P2_GpU"/>
    <property type="match status" value="1"/>
</dbReference>
<dbReference type="EMBL" id="JBGFFX010000003">
    <property type="protein sequence ID" value="MEY8770321.1"/>
    <property type="molecule type" value="Genomic_DNA"/>
</dbReference>
<reference evidence="1 2" key="1">
    <citation type="submission" date="2024-07" db="EMBL/GenBank/DDBJ databases">
        <authorList>
            <person name="Hebao G."/>
        </authorList>
    </citation>
    <scope>NUCLEOTIDE SEQUENCE [LARGE SCALE GENOMIC DNA]</scope>
    <source>
        <strain evidence="1 2">ACCC 02193</strain>
    </source>
</reference>